<dbReference type="InterPro" id="IPR048329">
    <property type="entry name" value="PcRGLX_1st"/>
</dbReference>
<protein>
    <recommendedName>
        <fullName evidence="1">PcRGLX/YetA-like N-terminal RIFT barrel domain-containing protein</fullName>
    </recommendedName>
</protein>
<comment type="caution">
    <text evidence="2">The sequence shown here is derived from an EMBL/GenBank/DDBJ whole genome shotgun (WGS) entry which is preliminary data.</text>
</comment>
<evidence type="ECO:0000313" key="2">
    <source>
        <dbReference type="EMBL" id="MRV76423.1"/>
    </source>
</evidence>
<dbReference type="Pfam" id="PF19501">
    <property type="entry name" value="PcRGLX_1st"/>
    <property type="match status" value="1"/>
</dbReference>
<sequence>MTSTAAVPQVNTPFTFGQVFAVGDVKSTEGIAAKTAAGANVPLQVDVKARHADGSVRHAVITGQLPSSMPKQVQTIYLVKGNATTTTTGAAPAQLLNAGFSSTFNATIGGKVYSASADALLKSGKYTTWLAGPLTNEWLVSAPLKTASGEEHPHLHARFAIRAYGTSAARVDVTVENTWAFEASPQNYTYDAQLLVGGKSAYTQAAVPHYHHARWRKTFWWGNAPLLDLRHNAAYMVASKALPNYDLTLSIKETTIDAWNKRWLAAKTGAMDVGLGQPYMPTTGGRSDIGLLPAWSALYLTSMDQRMKNIMLGMSELAGGWSAHYRNKTTGKPITLAEYPYMTLLGNPGDTYNPVTKLREAFPDCPSTACTTPFRADTSHQPAFAYLPYMVTGDYYHLEELEFWANYNTFSTNPGYRDYGKGLFKADQIRAQAWSMRTTAQAAYILPDNDPQKALFTTILNNNIDWYDANYTNNPAATKLGALTHGYAVIYNDNTGLSPWQDDFFTSAIGVAAELGFTRAKPLLAWKAKFPIDRMTGAGFCWISGAMYAMKVRDSATSPLYETIGQAYKASSTDQLNLLGCNTTAMATLLGLKLGEMTGYSDMPTGYPSNMQPALAYAAGAATGGPAAWKVFMARTVKPDYSLEPQFDIVPR</sequence>
<organism evidence="2 3">
    <name type="scientific">Pseudoduganella rivuli</name>
    <dbReference type="NCBI Taxonomy" id="2666085"/>
    <lineage>
        <taxon>Bacteria</taxon>
        <taxon>Pseudomonadati</taxon>
        <taxon>Pseudomonadota</taxon>
        <taxon>Betaproteobacteria</taxon>
        <taxon>Burkholderiales</taxon>
        <taxon>Oxalobacteraceae</taxon>
        <taxon>Telluria group</taxon>
        <taxon>Pseudoduganella</taxon>
    </lineage>
</organism>
<feature type="domain" description="PcRGLX/YetA-like N-terminal RIFT barrel" evidence="1">
    <location>
        <begin position="7"/>
        <end position="65"/>
    </location>
</feature>
<keyword evidence="3" id="KW-1185">Reference proteome</keyword>
<proteinExistence type="predicted"/>
<reference evidence="2 3" key="1">
    <citation type="submission" date="2019-11" db="EMBL/GenBank/DDBJ databases">
        <title>Novel species isolated from a subtropical stream in China.</title>
        <authorList>
            <person name="Lu H."/>
        </authorList>
    </citation>
    <scope>NUCLEOTIDE SEQUENCE [LARGE SCALE GENOMIC DNA]</scope>
    <source>
        <strain evidence="2 3">FT92W</strain>
    </source>
</reference>
<gene>
    <name evidence="2" type="ORF">GJ700_32405</name>
</gene>
<evidence type="ECO:0000259" key="1">
    <source>
        <dbReference type="Pfam" id="PF19501"/>
    </source>
</evidence>
<dbReference type="AlphaFoldDB" id="A0A7X2IUS3"/>
<evidence type="ECO:0000313" key="3">
    <source>
        <dbReference type="Proteomes" id="UP000446768"/>
    </source>
</evidence>
<name>A0A7X2IUS3_9BURK</name>
<accession>A0A7X2IUS3</accession>
<dbReference type="EMBL" id="WKJJ01000032">
    <property type="protein sequence ID" value="MRV76423.1"/>
    <property type="molecule type" value="Genomic_DNA"/>
</dbReference>
<dbReference type="Proteomes" id="UP000446768">
    <property type="component" value="Unassembled WGS sequence"/>
</dbReference>